<dbReference type="InterPro" id="IPR030678">
    <property type="entry name" value="Peptide/Ni-bd"/>
</dbReference>
<keyword evidence="7" id="KW-1185">Reference proteome</keyword>
<sequence length="531" mass="58904">MKRWISLALAGAMALSLLSGCSGREAGGSTFTVALDSDIVALDPAFAYDFTTNPVINQITEGLLTFDENNELVPWLASSWSQTDDTTYVYTIRDDVCFSDGTPMTMDDVIFSIERTMNPDTGSYLEWMFAPVESIEQTGDWELTVKLSQPSATWQYVFGTTAGHVISKTYYEEHADNFGTAEGGILGTGPYKFESWSSGQSIVLTKNENYWDDTADTQIERLVFNVIPEDTTRVTALQSGQVTFTASTPPDMLETLESDDSLEVQSIPTMGVTFLAFNTQRAPFDDVNVRKAIYSAIDVADIKENIVKDTGETATMLPSNSSLFTSSTETWNDYAAAHPAYTYDLDQAKEYLAASAYPDGFDCTLLTTEASIRYSMALAIQEDLKALNINVEIVRVSADEHTAYQFGNMLDANGDRDYDMIIAGWESDYPDIAGNIEPLYSGANTGEGGSNTAVYTNDQVDELLTLQAQSTDPDERTSYLLEAMDIIVEDVPYIFLEYPNRQVTMQKGYEGFTLNASWLWNLQFKNFRQAQ</sequence>
<dbReference type="CDD" id="cd00995">
    <property type="entry name" value="PBP2_NikA_DppA_OppA_like"/>
    <property type="match status" value="1"/>
</dbReference>
<dbReference type="GO" id="GO:0042597">
    <property type="term" value="C:periplasmic space"/>
    <property type="evidence" value="ECO:0007669"/>
    <property type="project" value="UniProtKB-ARBA"/>
</dbReference>
<feature type="chain" id="PRO_5031133228" evidence="4">
    <location>
        <begin position="27"/>
        <end position="531"/>
    </location>
</feature>
<feature type="domain" description="Solute-binding protein family 5" evidence="5">
    <location>
        <begin position="71"/>
        <end position="446"/>
    </location>
</feature>
<dbReference type="InterPro" id="IPR039424">
    <property type="entry name" value="SBP_5"/>
</dbReference>
<gene>
    <name evidence="6" type="ORF">HNP82_000052</name>
</gene>
<dbReference type="PANTHER" id="PTHR30290:SF9">
    <property type="entry name" value="OLIGOPEPTIDE-BINDING PROTEIN APPA"/>
    <property type="match status" value="1"/>
</dbReference>
<comment type="similarity">
    <text evidence="1">Belongs to the bacterial solute-binding protein 5 family.</text>
</comment>
<dbReference type="PIRSF" id="PIRSF002741">
    <property type="entry name" value="MppA"/>
    <property type="match status" value="1"/>
</dbReference>
<evidence type="ECO:0000256" key="2">
    <source>
        <dbReference type="ARBA" id="ARBA00022448"/>
    </source>
</evidence>
<evidence type="ECO:0000313" key="7">
    <source>
        <dbReference type="Proteomes" id="UP000543642"/>
    </source>
</evidence>
<protein>
    <submittedName>
        <fullName evidence="6">Peptide/nickel transport system substrate-binding protein</fullName>
    </submittedName>
</protein>
<evidence type="ECO:0000256" key="3">
    <source>
        <dbReference type="ARBA" id="ARBA00022729"/>
    </source>
</evidence>
<keyword evidence="2" id="KW-0813">Transport</keyword>
<dbReference type="GO" id="GO:1904680">
    <property type="term" value="F:peptide transmembrane transporter activity"/>
    <property type="evidence" value="ECO:0007669"/>
    <property type="project" value="TreeGrafter"/>
</dbReference>
<evidence type="ECO:0000256" key="4">
    <source>
        <dbReference type="SAM" id="SignalP"/>
    </source>
</evidence>
<dbReference type="EMBL" id="JACHFW010000001">
    <property type="protein sequence ID" value="MBB5262958.1"/>
    <property type="molecule type" value="Genomic_DNA"/>
</dbReference>
<dbReference type="InterPro" id="IPR000914">
    <property type="entry name" value="SBP_5_dom"/>
</dbReference>
<organism evidence="6 7">
    <name type="scientific">Catenibacillus scindens</name>
    <dbReference type="NCBI Taxonomy" id="673271"/>
    <lineage>
        <taxon>Bacteria</taxon>
        <taxon>Bacillati</taxon>
        <taxon>Bacillota</taxon>
        <taxon>Clostridia</taxon>
        <taxon>Lachnospirales</taxon>
        <taxon>Lachnospiraceae</taxon>
        <taxon>Catenibacillus</taxon>
    </lineage>
</organism>
<dbReference type="Gene3D" id="3.10.105.10">
    <property type="entry name" value="Dipeptide-binding Protein, Domain 3"/>
    <property type="match status" value="1"/>
</dbReference>
<comment type="caution">
    <text evidence="6">The sequence shown here is derived from an EMBL/GenBank/DDBJ whole genome shotgun (WGS) entry which is preliminary data.</text>
</comment>
<dbReference type="SUPFAM" id="SSF53850">
    <property type="entry name" value="Periplasmic binding protein-like II"/>
    <property type="match status" value="1"/>
</dbReference>
<evidence type="ECO:0000313" key="6">
    <source>
        <dbReference type="EMBL" id="MBB5262958.1"/>
    </source>
</evidence>
<dbReference type="Gene3D" id="3.90.76.10">
    <property type="entry name" value="Dipeptide-binding Protein, Domain 1"/>
    <property type="match status" value="1"/>
</dbReference>
<reference evidence="6 7" key="1">
    <citation type="submission" date="2020-08" db="EMBL/GenBank/DDBJ databases">
        <title>Genomic Encyclopedia of Type Strains, Phase IV (KMG-IV): sequencing the most valuable type-strain genomes for metagenomic binning, comparative biology and taxonomic classification.</title>
        <authorList>
            <person name="Goeker M."/>
        </authorList>
    </citation>
    <scope>NUCLEOTIDE SEQUENCE [LARGE SCALE GENOMIC DNA]</scope>
    <source>
        <strain evidence="6 7">DSM 106146</strain>
    </source>
</reference>
<evidence type="ECO:0000256" key="1">
    <source>
        <dbReference type="ARBA" id="ARBA00005695"/>
    </source>
</evidence>
<dbReference type="Proteomes" id="UP000543642">
    <property type="component" value="Unassembled WGS sequence"/>
</dbReference>
<keyword evidence="3 4" id="KW-0732">Signal</keyword>
<dbReference type="RefSeq" id="WP_183770162.1">
    <property type="nucleotide sequence ID" value="NZ_CAWVEG010000227.1"/>
</dbReference>
<dbReference type="GO" id="GO:0043190">
    <property type="term" value="C:ATP-binding cassette (ABC) transporter complex"/>
    <property type="evidence" value="ECO:0007669"/>
    <property type="project" value="InterPro"/>
</dbReference>
<dbReference type="PANTHER" id="PTHR30290">
    <property type="entry name" value="PERIPLASMIC BINDING COMPONENT OF ABC TRANSPORTER"/>
    <property type="match status" value="1"/>
</dbReference>
<name>A0A7W8M3D9_9FIRM</name>
<dbReference type="Pfam" id="PF00496">
    <property type="entry name" value="SBP_bac_5"/>
    <property type="match status" value="1"/>
</dbReference>
<dbReference type="PROSITE" id="PS51257">
    <property type="entry name" value="PROKAR_LIPOPROTEIN"/>
    <property type="match status" value="1"/>
</dbReference>
<proteinExistence type="inferred from homology"/>
<evidence type="ECO:0000259" key="5">
    <source>
        <dbReference type="Pfam" id="PF00496"/>
    </source>
</evidence>
<dbReference type="Gene3D" id="3.40.190.10">
    <property type="entry name" value="Periplasmic binding protein-like II"/>
    <property type="match status" value="1"/>
</dbReference>
<dbReference type="AlphaFoldDB" id="A0A7W8M3D9"/>
<dbReference type="GO" id="GO:0015833">
    <property type="term" value="P:peptide transport"/>
    <property type="evidence" value="ECO:0007669"/>
    <property type="project" value="TreeGrafter"/>
</dbReference>
<feature type="signal peptide" evidence="4">
    <location>
        <begin position="1"/>
        <end position="26"/>
    </location>
</feature>
<accession>A0A7W8M3D9</accession>